<reference evidence="1 2" key="1">
    <citation type="submission" date="2024-06" db="EMBL/GenBank/DDBJ databases">
        <title>Genomic Encyclopedia of Type Strains, Phase V (KMG-V): Genome sequencing to study the core and pangenomes of soil and plant-associated prokaryotes.</title>
        <authorList>
            <person name="Whitman W."/>
        </authorList>
    </citation>
    <scope>NUCLEOTIDE SEQUENCE [LARGE SCALE GENOMIC DNA]</scope>
    <source>
        <strain evidence="1 2">NE40</strain>
    </source>
</reference>
<dbReference type="EMBL" id="JBEWTB010000001">
    <property type="protein sequence ID" value="MET4754875.1"/>
    <property type="molecule type" value="Genomic_DNA"/>
</dbReference>
<gene>
    <name evidence="1" type="ORF">V5J35_000067</name>
</gene>
<dbReference type="Proteomes" id="UP001549366">
    <property type="component" value="Unassembled WGS sequence"/>
</dbReference>
<name>A0ABV2SAV1_9GAMM</name>
<organism evidence="1 2">
    <name type="scientific">Endozoicomonas lisbonensis</name>
    <dbReference type="NCBI Taxonomy" id="3120522"/>
    <lineage>
        <taxon>Bacteria</taxon>
        <taxon>Pseudomonadati</taxon>
        <taxon>Pseudomonadota</taxon>
        <taxon>Gammaproteobacteria</taxon>
        <taxon>Oceanospirillales</taxon>
        <taxon>Endozoicomonadaceae</taxon>
        <taxon>Endozoicomonas</taxon>
    </lineage>
</organism>
<sequence length="221" mass="25665">MNEMENAWKLLMYSRTFFKGSLKSGNKVFSPSGGSASPGRRQRRNENSVEANDWISVLSNHCTTRELLDILALASPEGRSGNCFEYSMIAIRNGVDLHIPNIWLVIHHTHQFLVLADIASFNDLEAHEFHQFDSNNFWVCDPWFKIHCRMHLYSLMTSIKSLQWECEGKLIFNSDHTELPTLWSQKLCVGKMRFIRMTDSAGTPTNEWWEWYHSPLSHRAT</sequence>
<proteinExistence type="predicted"/>
<protein>
    <submittedName>
        <fullName evidence="1">Uncharacterized protein</fullName>
    </submittedName>
</protein>
<evidence type="ECO:0000313" key="1">
    <source>
        <dbReference type="EMBL" id="MET4754875.1"/>
    </source>
</evidence>
<evidence type="ECO:0000313" key="2">
    <source>
        <dbReference type="Proteomes" id="UP001549366"/>
    </source>
</evidence>
<accession>A0ABV2SAV1</accession>
<comment type="caution">
    <text evidence="1">The sequence shown here is derived from an EMBL/GenBank/DDBJ whole genome shotgun (WGS) entry which is preliminary data.</text>
</comment>
<keyword evidence="2" id="KW-1185">Reference proteome</keyword>